<evidence type="ECO:0000256" key="1">
    <source>
        <dbReference type="SAM" id="Coils"/>
    </source>
</evidence>
<dbReference type="EMBL" id="MGHC01000012">
    <property type="protein sequence ID" value="OGM59959.1"/>
    <property type="molecule type" value="Genomic_DNA"/>
</dbReference>
<reference evidence="2 3" key="1">
    <citation type="journal article" date="2016" name="Nat. Commun.">
        <title>Thousands of microbial genomes shed light on interconnected biogeochemical processes in an aquifer system.</title>
        <authorList>
            <person name="Anantharaman K."/>
            <person name="Brown C.T."/>
            <person name="Hug L.A."/>
            <person name="Sharon I."/>
            <person name="Castelle C.J."/>
            <person name="Probst A.J."/>
            <person name="Thomas B.C."/>
            <person name="Singh A."/>
            <person name="Wilkins M.J."/>
            <person name="Karaoz U."/>
            <person name="Brodie E.L."/>
            <person name="Williams K.H."/>
            <person name="Hubbard S.S."/>
            <person name="Banfield J.F."/>
        </authorList>
    </citation>
    <scope>NUCLEOTIDE SEQUENCE [LARGE SCALE GENOMIC DNA]</scope>
</reference>
<gene>
    <name evidence="2" type="ORF">A3A75_00070</name>
</gene>
<proteinExistence type="predicted"/>
<name>A0A1F8B8D2_9BACT</name>
<accession>A0A1F8B8D2</accession>
<evidence type="ECO:0000313" key="2">
    <source>
        <dbReference type="EMBL" id="OGM59959.1"/>
    </source>
</evidence>
<comment type="caution">
    <text evidence="2">The sequence shown here is derived from an EMBL/GenBank/DDBJ whole genome shotgun (WGS) entry which is preliminary data.</text>
</comment>
<keyword evidence="1" id="KW-0175">Coiled coil</keyword>
<protein>
    <submittedName>
        <fullName evidence="2">Uncharacterized protein</fullName>
    </submittedName>
</protein>
<dbReference type="AlphaFoldDB" id="A0A1F8B8D2"/>
<sequence>MKRKIIYSSITLFILLIFLLVIKPISAAPSNNPVFATVERVEQEIQQLLSTFNQHESQNQTDFGFINQRADRLEEENEELRNKIEDLENNSLPDGKWVHVCFDVATANLSVMKGGSCFPHVH</sequence>
<evidence type="ECO:0000313" key="3">
    <source>
        <dbReference type="Proteomes" id="UP000179018"/>
    </source>
</evidence>
<dbReference type="Proteomes" id="UP000179018">
    <property type="component" value="Unassembled WGS sequence"/>
</dbReference>
<organism evidence="2 3">
    <name type="scientific">Candidatus Woesebacteria bacterium RIFCSPLOWO2_01_FULL_39_10</name>
    <dbReference type="NCBI Taxonomy" id="1802516"/>
    <lineage>
        <taxon>Bacteria</taxon>
        <taxon>Candidatus Woeseibacteriota</taxon>
    </lineage>
</organism>
<feature type="coiled-coil region" evidence="1">
    <location>
        <begin position="38"/>
        <end position="90"/>
    </location>
</feature>